<dbReference type="GO" id="GO:0000045">
    <property type="term" value="P:autophagosome assembly"/>
    <property type="evidence" value="ECO:0007669"/>
    <property type="project" value="EnsemblFungi"/>
</dbReference>
<dbReference type="GO" id="GO:0032258">
    <property type="term" value="P:cytoplasm to vacuole targeting by the Cvt pathway"/>
    <property type="evidence" value="ECO:0007669"/>
    <property type="project" value="EnsemblFungi"/>
</dbReference>
<dbReference type="RefSeq" id="XP_020078066.1">
    <property type="nucleotide sequence ID" value="XM_020218395.1"/>
</dbReference>
<dbReference type="AlphaFoldDB" id="A0A1E4RP19"/>
<feature type="compositionally biased region" description="Low complexity" evidence="8">
    <location>
        <begin position="12"/>
        <end position="25"/>
    </location>
</feature>
<name>A0A1E4RP19_9ASCO</name>
<keyword evidence="7" id="KW-0653">Protein transport</keyword>
<keyword evidence="6 7" id="KW-0072">Autophagy</keyword>
<dbReference type="SUPFAM" id="SSF54236">
    <property type="entry name" value="Ubiquitin-like"/>
    <property type="match status" value="1"/>
</dbReference>
<comment type="subcellular location">
    <subcellularLocation>
        <location evidence="1 7">Preautophagosomal structure membrane</location>
        <topology evidence="1 7">Peripheral membrane protein</topology>
    </subcellularLocation>
</comment>
<protein>
    <recommendedName>
        <fullName evidence="3 7">Ubiquitin-like protein ATG12</fullName>
    </recommendedName>
</protein>
<evidence type="ECO:0000256" key="1">
    <source>
        <dbReference type="ARBA" id="ARBA00004623"/>
    </source>
</evidence>
<feature type="region of interest" description="Disordered" evidence="8">
    <location>
        <begin position="1"/>
        <end position="36"/>
    </location>
</feature>
<keyword evidence="4 7" id="KW-1017">Isopeptide bond</keyword>
<evidence type="ECO:0000256" key="3">
    <source>
        <dbReference type="ARBA" id="ARBA00015875"/>
    </source>
</evidence>
<evidence type="ECO:0000256" key="2">
    <source>
        <dbReference type="ARBA" id="ARBA00007778"/>
    </source>
</evidence>
<comment type="function">
    <text evidence="7">Ubiquitin-like protein involved in cytoplasm to vacuole transport (Cvt), autophagy vesicles formation, mitophagy, and nucleophagy.</text>
</comment>
<comment type="similarity">
    <text evidence="2 7">Belongs to the ATG12 family.</text>
</comment>
<dbReference type="GO" id="GO:0034045">
    <property type="term" value="C:phagophore assembly site membrane"/>
    <property type="evidence" value="ECO:0007669"/>
    <property type="project" value="UniProtKB-SubCell"/>
</dbReference>
<evidence type="ECO:0000256" key="5">
    <source>
        <dbReference type="ARBA" id="ARBA00022786"/>
    </source>
</evidence>
<keyword evidence="5 7" id="KW-0833">Ubl conjugation pathway</keyword>
<dbReference type="GO" id="GO:0019776">
    <property type="term" value="F:Atg8-family ligase activity"/>
    <property type="evidence" value="ECO:0007669"/>
    <property type="project" value="EnsemblFungi"/>
</dbReference>
<dbReference type="PANTHER" id="PTHR13385:SF0">
    <property type="entry name" value="UBIQUITIN-LIKE PROTEIN ATG12"/>
    <property type="match status" value="1"/>
</dbReference>
<dbReference type="GO" id="GO:0031386">
    <property type="term" value="F:protein tag activity"/>
    <property type="evidence" value="ECO:0007669"/>
    <property type="project" value="EnsemblFungi"/>
</dbReference>
<dbReference type="EMBL" id="KV454539">
    <property type="protein sequence ID" value="ODV68999.1"/>
    <property type="molecule type" value="Genomic_DNA"/>
</dbReference>
<evidence type="ECO:0000313" key="10">
    <source>
        <dbReference type="Proteomes" id="UP000095085"/>
    </source>
</evidence>
<evidence type="ECO:0000256" key="4">
    <source>
        <dbReference type="ARBA" id="ARBA00022499"/>
    </source>
</evidence>
<keyword evidence="7" id="KW-0813">Transport</keyword>
<dbReference type="GO" id="GO:0005829">
    <property type="term" value="C:cytosol"/>
    <property type="evidence" value="ECO:0007669"/>
    <property type="project" value="EnsemblFungi"/>
</dbReference>
<dbReference type="GO" id="GO:0034274">
    <property type="term" value="C:Atg12-Atg5-Atg16 complex"/>
    <property type="evidence" value="ECO:0007669"/>
    <property type="project" value="EnsemblFungi"/>
</dbReference>
<dbReference type="GO" id="GO:0000421">
    <property type="term" value="C:autophagosome membrane"/>
    <property type="evidence" value="ECO:0007669"/>
    <property type="project" value="TreeGrafter"/>
</dbReference>
<dbReference type="STRING" id="984485.A0A1E4RP19"/>
<dbReference type="GO" id="GO:0008047">
    <property type="term" value="F:enzyme activator activity"/>
    <property type="evidence" value="ECO:0007669"/>
    <property type="project" value="EnsemblFungi"/>
</dbReference>
<dbReference type="CDD" id="cd01612">
    <property type="entry name" value="Ubl_ATG12"/>
    <property type="match status" value="1"/>
</dbReference>
<dbReference type="GeneID" id="30992945"/>
<accession>A0A1E4RP19</accession>
<comment type="subunit">
    <text evidence="7">Forms a conjugate with ATG5.</text>
</comment>
<dbReference type="GO" id="GO:0061723">
    <property type="term" value="P:glycophagy"/>
    <property type="evidence" value="ECO:0007669"/>
    <property type="project" value="TreeGrafter"/>
</dbReference>
<gene>
    <name evidence="9" type="ORF">HYPBUDRAFT_105175</name>
</gene>
<dbReference type="Pfam" id="PF04110">
    <property type="entry name" value="APG12"/>
    <property type="match status" value="1"/>
</dbReference>
<dbReference type="PANTHER" id="PTHR13385">
    <property type="entry name" value="AUTOPHAGY PROTEIN 12"/>
    <property type="match status" value="1"/>
</dbReference>
<sequence>MSSLIQSEPDDSSTSTSAASSMVSSQDKVIEETGAEEKIPLSTSIYMDKVNRPIEIEPEEKISIRFQSIGSTPKITPNNFKITRKQNVSTLIKFMVKRLRLRQQSIYLYIQNSFQPTPDENLGELYDNFKTNNELIIGYCHSIAFG</sequence>
<dbReference type="InterPro" id="IPR007242">
    <property type="entry name" value="Atg12"/>
</dbReference>
<organism evidence="9 10">
    <name type="scientific">Hyphopichia burtonii NRRL Y-1933</name>
    <dbReference type="NCBI Taxonomy" id="984485"/>
    <lineage>
        <taxon>Eukaryota</taxon>
        <taxon>Fungi</taxon>
        <taxon>Dikarya</taxon>
        <taxon>Ascomycota</taxon>
        <taxon>Saccharomycotina</taxon>
        <taxon>Pichiomycetes</taxon>
        <taxon>Debaryomycetaceae</taxon>
        <taxon>Hyphopichia</taxon>
    </lineage>
</organism>
<reference evidence="10" key="1">
    <citation type="submission" date="2016-05" db="EMBL/GenBank/DDBJ databases">
        <title>Comparative genomics of biotechnologically important yeasts.</title>
        <authorList>
            <consortium name="DOE Joint Genome Institute"/>
            <person name="Riley R."/>
            <person name="Haridas S."/>
            <person name="Wolfe K.H."/>
            <person name="Lopes M.R."/>
            <person name="Hittinger C.T."/>
            <person name="Goker M."/>
            <person name="Salamov A."/>
            <person name="Wisecaver J."/>
            <person name="Long T.M."/>
            <person name="Aerts A.L."/>
            <person name="Barry K."/>
            <person name="Choi C."/>
            <person name="Clum A."/>
            <person name="Coughlan A.Y."/>
            <person name="Deshpande S."/>
            <person name="Douglass A.P."/>
            <person name="Hanson S.J."/>
            <person name="Klenk H.-P."/>
            <person name="Labutti K."/>
            <person name="Lapidus A."/>
            <person name="Lindquist E."/>
            <person name="Lipzen A."/>
            <person name="Meier-Kolthoff J.P."/>
            <person name="Ohm R.A."/>
            <person name="Otillar R.P."/>
            <person name="Pangilinan J."/>
            <person name="Peng Y."/>
            <person name="Rokas A."/>
            <person name="Rosa C.A."/>
            <person name="Scheuner C."/>
            <person name="Sibirny A.A."/>
            <person name="Slot J.C."/>
            <person name="Stielow J.B."/>
            <person name="Sun H."/>
            <person name="Kurtzman C.P."/>
            <person name="Blackwell M."/>
            <person name="Grigoriev I.V."/>
            <person name="Jeffries T.W."/>
        </authorList>
    </citation>
    <scope>NUCLEOTIDE SEQUENCE [LARGE SCALE GENOMIC DNA]</scope>
    <source>
        <strain evidence="10">NRRL Y-1933</strain>
    </source>
</reference>
<evidence type="ECO:0000256" key="6">
    <source>
        <dbReference type="ARBA" id="ARBA00023006"/>
    </source>
</evidence>
<dbReference type="Gene3D" id="3.10.20.90">
    <property type="entry name" value="Phosphatidylinositol 3-kinase Catalytic Subunit, Chain A, domain 1"/>
    <property type="match status" value="1"/>
</dbReference>
<dbReference type="OrthoDB" id="10003551at2759"/>
<dbReference type="GO" id="GO:0034727">
    <property type="term" value="P:piecemeal microautophagy of the nucleus"/>
    <property type="evidence" value="ECO:0007669"/>
    <property type="project" value="EnsemblFungi"/>
</dbReference>
<keyword evidence="10" id="KW-1185">Reference proteome</keyword>
<keyword evidence="7" id="KW-0472">Membrane</keyword>
<evidence type="ECO:0000313" key="9">
    <source>
        <dbReference type="EMBL" id="ODV68999.1"/>
    </source>
</evidence>
<evidence type="ECO:0000256" key="7">
    <source>
        <dbReference type="RuleBase" id="RU361201"/>
    </source>
</evidence>
<evidence type="ECO:0000256" key="8">
    <source>
        <dbReference type="SAM" id="MobiDB-lite"/>
    </source>
</evidence>
<dbReference type="InterPro" id="IPR029071">
    <property type="entry name" value="Ubiquitin-like_domsf"/>
</dbReference>
<dbReference type="GO" id="GO:0097352">
    <property type="term" value="P:autophagosome maturation"/>
    <property type="evidence" value="ECO:0007669"/>
    <property type="project" value="TreeGrafter"/>
</dbReference>
<dbReference type="Proteomes" id="UP000095085">
    <property type="component" value="Unassembled WGS sequence"/>
</dbReference>
<dbReference type="GO" id="GO:0000422">
    <property type="term" value="P:autophagy of mitochondrion"/>
    <property type="evidence" value="ECO:0007669"/>
    <property type="project" value="EnsemblFungi"/>
</dbReference>
<proteinExistence type="inferred from homology"/>